<keyword evidence="3" id="KW-0862">Zinc</keyword>
<dbReference type="PROSITE" id="PS50865">
    <property type="entry name" value="ZF_MYND_2"/>
    <property type="match status" value="1"/>
</dbReference>
<gene>
    <name evidence="6" type="ORF">MIND_01227800</name>
</gene>
<dbReference type="AlphaFoldDB" id="A0A8H6S4F1"/>
<keyword evidence="1" id="KW-0479">Metal-binding</keyword>
<dbReference type="Pfam" id="PF01753">
    <property type="entry name" value="zf-MYND"/>
    <property type="match status" value="1"/>
</dbReference>
<organism evidence="6 7">
    <name type="scientific">Mycena indigotica</name>
    <dbReference type="NCBI Taxonomy" id="2126181"/>
    <lineage>
        <taxon>Eukaryota</taxon>
        <taxon>Fungi</taxon>
        <taxon>Dikarya</taxon>
        <taxon>Basidiomycota</taxon>
        <taxon>Agaricomycotina</taxon>
        <taxon>Agaricomycetes</taxon>
        <taxon>Agaricomycetidae</taxon>
        <taxon>Agaricales</taxon>
        <taxon>Marasmiineae</taxon>
        <taxon>Mycenaceae</taxon>
        <taxon>Mycena</taxon>
    </lineage>
</organism>
<dbReference type="InterPro" id="IPR002893">
    <property type="entry name" value="Znf_MYND"/>
</dbReference>
<name>A0A8H6S4F1_9AGAR</name>
<accession>A0A8H6S4F1</accession>
<evidence type="ECO:0000256" key="1">
    <source>
        <dbReference type="ARBA" id="ARBA00022723"/>
    </source>
</evidence>
<sequence>MAKLHPALKLSALDALPLPLRHSAKNACKPNATGLEMSKPFHIIDWATLTPTRQLAGLPLCYTLLDPALVPTVEALEENLQHEDKDLSHALHARMLAMELLASIATAQSTILQVGTDIWSRFWPWSEFFRDIWPSYFPLTDGDCEELKNDRFLLLISGALCRDPASRSLLRSTSGFFTSLAISWKHVFPAIPDRHASPDTNTTEDRAPETIMMWFTDMLAHTDTSDDRVWQEILHGFGASTEDLCSHVLALLDFTCGLRQFHYLHEISTSPAKRQDDYIVKILSFARGLVRRISRAEMQPPFSAILVGEPHAVMPMLMAMLSNLARAVMTQRNLKATVSLTETFLLLHAALGNKRRLLYALDNLNEFWPTLFHIGSLPIDWTDRLSITQTGENCVTFLLRRIIPRECFDRTICLKLRQSIARPETAAKLARFTASESFRRTPFFSAWKDLTEFLRIRYEAWSSVSRHIGWKDNTILKICDNLECCLVADAREFRRCSACQMVYYCSKYCQKADWKRGNHRIWCIGLRGLILAEHSRPHLHYRVRNVIRTQMNVCYLANFELICARHVLRMVQQPKVKIWATYFDFSCGNANAPAPGIVVTSLDGLFEANLIELVGPEDPNFQAELVSVLLERVHRGAGRLSVHWANITFGAEGENTAILVPLRSSSAALTEVLRNVAKSHTWPRDLTEEDIMKRVPSFRALVPDLVEYHC</sequence>
<dbReference type="GO" id="GO:0008270">
    <property type="term" value="F:zinc ion binding"/>
    <property type="evidence" value="ECO:0007669"/>
    <property type="project" value="UniProtKB-KW"/>
</dbReference>
<evidence type="ECO:0000256" key="3">
    <source>
        <dbReference type="ARBA" id="ARBA00022833"/>
    </source>
</evidence>
<evidence type="ECO:0000259" key="5">
    <source>
        <dbReference type="PROSITE" id="PS50865"/>
    </source>
</evidence>
<reference evidence="6" key="1">
    <citation type="submission" date="2020-05" db="EMBL/GenBank/DDBJ databases">
        <title>Mycena genomes resolve the evolution of fungal bioluminescence.</title>
        <authorList>
            <person name="Tsai I.J."/>
        </authorList>
    </citation>
    <scope>NUCLEOTIDE SEQUENCE</scope>
    <source>
        <strain evidence="6">171206Taipei</strain>
    </source>
</reference>
<dbReference type="RefSeq" id="XP_037214747.1">
    <property type="nucleotide sequence ID" value="XM_037368779.1"/>
</dbReference>
<evidence type="ECO:0000313" key="6">
    <source>
        <dbReference type="EMBL" id="KAF7292020.1"/>
    </source>
</evidence>
<evidence type="ECO:0000256" key="2">
    <source>
        <dbReference type="ARBA" id="ARBA00022771"/>
    </source>
</evidence>
<dbReference type="SUPFAM" id="SSF144232">
    <property type="entry name" value="HIT/MYND zinc finger-like"/>
    <property type="match status" value="1"/>
</dbReference>
<keyword evidence="2 4" id="KW-0863">Zinc-finger</keyword>
<dbReference type="OrthoDB" id="3064659at2759"/>
<dbReference type="Gene3D" id="6.10.140.2220">
    <property type="match status" value="1"/>
</dbReference>
<dbReference type="GeneID" id="59351295"/>
<evidence type="ECO:0000313" key="7">
    <source>
        <dbReference type="Proteomes" id="UP000636479"/>
    </source>
</evidence>
<proteinExistence type="predicted"/>
<protein>
    <submittedName>
        <fullName evidence="6">Ankyrin repeat-containing protein</fullName>
    </submittedName>
</protein>
<dbReference type="Proteomes" id="UP000636479">
    <property type="component" value="Unassembled WGS sequence"/>
</dbReference>
<feature type="domain" description="MYND-type" evidence="5">
    <location>
        <begin position="481"/>
        <end position="523"/>
    </location>
</feature>
<comment type="caution">
    <text evidence="6">The sequence shown here is derived from an EMBL/GenBank/DDBJ whole genome shotgun (WGS) entry which is preliminary data.</text>
</comment>
<evidence type="ECO:0000256" key="4">
    <source>
        <dbReference type="PROSITE-ProRule" id="PRU00134"/>
    </source>
</evidence>
<dbReference type="EMBL" id="JACAZF010000012">
    <property type="protein sequence ID" value="KAF7292020.1"/>
    <property type="molecule type" value="Genomic_DNA"/>
</dbReference>
<keyword evidence="7" id="KW-1185">Reference proteome</keyword>